<feature type="transmembrane region" description="Helical" evidence="2">
    <location>
        <begin position="12"/>
        <end position="32"/>
    </location>
</feature>
<comment type="caution">
    <text evidence="3">The sequence shown here is derived from an EMBL/GenBank/DDBJ whole genome shotgun (WGS) entry which is preliminary data.</text>
</comment>
<evidence type="ECO:0000256" key="1">
    <source>
        <dbReference type="SAM" id="MobiDB-lite"/>
    </source>
</evidence>
<reference evidence="3 4" key="1">
    <citation type="submission" date="2024-02" db="EMBL/GenBank/DDBJ databases">
        <authorList>
            <person name="Daric V."/>
            <person name="Darras S."/>
        </authorList>
    </citation>
    <scope>NUCLEOTIDE SEQUENCE [LARGE SCALE GENOMIC DNA]</scope>
</reference>
<evidence type="ECO:0000256" key="2">
    <source>
        <dbReference type="SAM" id="Phobius"/>
    </source>
</evidence>
<accession>A0ABP0GQQ4</accession>
<protein>
    <recommendedName>
        <fullName evidence="5">ATP synthase F0 subunit 8</fullName>
    </recommendedName>
</protein>
<dbReference type="EMBL" id="CAWYQH010000130">
    <property type="protein sequence ID" value="CAK8693226.1"/>
    <property type="molecule type" value="Genomic_DNA"/>
</dbReference>
<dbReference type="Proteomes" id="UP001642483">
    <property type="component" value="Unassembled WGS sequence"/>
</dbReference>
<proteinExistence type="predicted"/>
<evidence type="ECO:0000313" key="3">
    <source>
        <dbReference type="EMBL" id="CAK8693226.1"/>
    </source>
</evidence>
<sequence>MKDLVNQLMAAFQVKTELMIIFLLISYALMIVGQQCRGVTRWVAAKIRKSRGEKREPGSLPEEESCSLASWDQQ</sequence>
<evidence type="ECO:0000313" key="4">
    <source>
        <dbReference type="Proteomes" id="UP001642483"/>
    </source>
</evidence>
<organism evidence="3 4">
    <name type="scientific">Clavelina lepadiformis</name>
    <name type="common">Light-bulb sea squirt</name>
    <name type="synonym">Ascidia lepadiformis</name>
    <dbReference type="NCBI Taxonomy" id="159417"/>
    <lineage>
        <taxon>Eukaryota</taxon>
        <taxon>Metazoa</taxon>
        <taxon>Chordata</taxon>
        <taxon>Tunicata</taxon>
        <taxon>Ascidiacea</taxon>
        <taxon>Aplousobranchia</taxon>
        <taxon>Clavelinidae</taxon>
        <taxon>Clavelina</taxon>
    </lineage>
</organism>
<feature type="region of interest" description="Disordered" evidence="1">
    <location>
        <begin position="51"/>
        <end position="74"/>
    </location>
</feature>
<keyword evidence="2" id="KW-0472">Membrane</keyword>
<keyword evidence="2" id="KW-0812">Transmembrane</keyword>
<gene>
    <name evidence="3" type="ORF">CVLEPA_LOCUS26534</name>
</gene>
<keyword evidence="2" id="KW-1133">Transmembrane helix</keyword>
<keyword evidence="4" id="KW-1185">Reference proteome</keyword>
<name>A0ABP0GQQ4_CLALP</name>
<evidence type="ECO:0008006" key="5">
    <source>
        <dbReference type="Google" id="ProtNLM"/>
    </source>
</evidence>